<dbReference type="OrthoDB" id="9805604at2"/>
<dbReference type="InterPro" id="IPR003329">
    <property type="entry name" value="Cytidylyl_trans"/>
</dbReference>
<dbReference type="Gene3D" id="3.90.550.10">
    <property type="entry name" value="Spore Coat Polysaccharide Biosynthesis Protein SpsA, Chain A"/>
    <property type="match status" value="1"/>
</dbReference>
<dbReference type="SUPFAM" id="SSF53448">
    <property type="entry name" value="Nucleotide-diphospho-sugar transferases"/>
    <property type="match status" value="1"/>
</dbReference>
<evidence type="ECO:0000313" key="2">
    <source>
        <dbReference type="Proteomes" id="UP000295479"/>
    </source>
</evidence>
<gene>
    <name evidence="1" type="ORF">E0F76_04500</name>
</gene>
<keyword evidence="1" id="KW-0548">Nucleotidyltransferase</keyword>
<keyword evidence="1" id="KW-0808">Transferase</keyword>
<dbReference type="InterPro" id="IPR029044">
    <property type="entry name" value="Nucleotide-diphossugar_trans"/>
</dbReference>
<dbReference type="RefSeq" id="WP_132001976.1">
    <property type="nucleotide sequence ID" value="NZ_SMFK01000002.1"/>
</dbReference>
<sequence length="232" mass="26308">MKTIAIIPARGGSKRLPNKNKLLLGGIPLIAHSIVYAQENSDIINEIYVSTDDEDIKKIALHYGVKVIDRPEELAGDFEPTVSALRHVLQSIEGTIENVILLQPTNPLREANLLEQAFNKFQTQNYDSLFTVTRNHQKLGKIENNQFIPFNYTIGQRSQDLEPLYYENGLLYISKVNLILENIIISKQAFPFEVKRNFACVDIDSQADLDYAEYLYNKGSQTHTAFGMEQSS</sequence>
<keyword evidence="2" id="KW-1185">Reference proteome</keyword>
<accession>A0A4R5CFL8</accession>
<dbReference type="Proteomes" id="UP000295479">
    <property type="component" value="Unassembled WGS sequence"/>
</dbReference>
<dbReference type="InterPro" id="IPR050793">
    <property type="entry name" value="CMP-NeuNAc_synthase"/>
</dbReference>
<dbReference type="AlphaFoldDB" id="A0A4R5CFL8"/>
<name>A0A4R5CFL8_9FLAO</name>
<comment type="caution">
    <text evidence="1">The sequence shown here is derived from an EMBL/GenBank/DDBJ whole genome shotgun (WGS) entry which is preliminary data.</text>
</comment>
<protein>
    <submittedName>
        <fullName evidence="1">Acylneuraminate cytidylyltransferase family protein</fullName>
    </submittedName>
</protein>
<proteinExistence type="predicted"/>
<dbReference type="EMBL" id="SMFK01000002">
    <property type="protein sequence ID" value="TDD98405.1"/>
    <property type="molecule type" value="Genomic_DNA"/>
</dbReference>
<evidence type="ECO:0000313" key="1">
    <source>
        <dbReference type="EMBL" id="TDD98405.1"/>
    </source>
</evidence>
<reference evidence="1 2" key="1">
    <citation type="submission" date="2019-03" db="EMBL/GenBank/DDBJ databases">
        <title>Flavobacterium AR-3-4 sp. nov. isolated from arctic soil.</title>
        <authorList>
            <person name="Chaudhary D.K."/>
        </authorList>
    </citation>
    <scope>NUCLEOTIDE SEQUENCE [LARGE SCALE GENOMIC DNA]</scope>
    <source>
        <strain evidence="1 2">AR-3-4</strain>
    </source>
</reference>
<dbReference type="Pfam" id="PF02348">
    <property type="entry name" value="CTP_transf_3"/>
    <property type="match status" value="1"/>
</dbReference>
<dbReference type="PANTHER" id="PTHR21485:SF6">
    <property type="entry name" value="N-ACYLNEURAMINATE CYTIDYLYLTRANSFERASE-RELATED"/>
    <property type="match status" value="1"/>
</dbReference>
<dbReference type="CDD" id="cd02513">
    <property type="entry name" value="CMP-NeuAc_Synthase"/>
    <property type="match status" value="1"/>
</dbReference>
<dbReference type="GO" id="GO:0008781">
    <property type="term" value="F:N-acylneuraminate cytidylyltransferase activity"/>
    <property type="evidence" value="ECO:0007669"/>
    <property type="project" value="TreeGrafter"/>
</dbReference>
<dbReference type="PANTHER" id="PTHR21485">
    <property type="entry name" value="HAD SUPERFAMILY MEMBERS CMAS AND KDSC"/>
    <property type="match status" value="1"/>
</dbReference>
<organism evidence="1 2">
    <name type="scientific">Flavobacterium cellulosilyticum</name>
    <dbReference type="NCBI Taxonomy" id="2541731"/>
    <lineage>
        <taxon>Bacteria</taxon>
        <taxon>Pseudomonadati</taxon>
        <taxon>Bacteroidota</taxon>
        <taxon>Flavobacteriia</taxon>
        <taxon>Flavobacteriales</taxon>
        <taxon>Flavobacteriaceae</taxon>
        <taxon>Flavobacterium</taxon>
    </lineage>
</organism>